<gene>
    <name evidence="1" type="ORF">BN55_08625</name>
</gene>
<name>I7IWA6_9LACO</name>
<evidence type="ECO:0000313" key="2">
    <source>
        <dbReference type="Proteomes" id="UP000009320"/>
    </source>
</evidence>
<comment type="caution">
    <text evidence="1">The sequence shown here is derived from an EMBL/GenBank/DDBJ whole genome shotgun (WGS) entry which is preliminary data.</text>
</comment>
<dbReference type="AlphaFoldDB" id="I7IWA6"/>
<accession>I7IWA6</accession>
<protein>
    <submittedName>
        <fullName evidence="1">Uncharacterized protein</fullName>
    </submittedName>
</protein>
<dbReference type="PATRIC" id="fig|1423758.3.peg.432"/>
<dbReference type="Proteomes" id="UP000009320">
    <property type="component" value="Unassembled WGS sequence"/>
</dbReference>
<proteinExistence type="predicted"/>
<organism evidence="1 2">
    <name type="scientific">Lactobacillus hominis DSM 23910 = CRBIP 24.179</name>
    <dbReference type="NCBI Taxonomy" id="1423758"/>
    <lineage>
        <taxon>Bacteria</taxon>
        <taxon>Bacillati</taxon>
        <taxon>Bacillota</taxon>
        <taxon>Bacilli</taxon>
        <taxon>Lactobacillales</taxon>
        <taxon>Lactobacillaceae</taxon>
        <taxon>Lactobacillus</taxon>
    </lineage>
</organism>
<reference evidence="1 2" key="1">
    <citation type="submission" date="2012-06" db="EMBL/GenBank/DDBJ databases">
        <title>Draft Genome Sequence of Lactobacillus hominis Strain CRBIP 24.179T, isolated from human intestine.</title>
        <authorList>
            <person name="Cousin S."/>
            <person name="Ma L."/>
            <person name="Bizet C."/>
            <person name="Loux V."/>
            <person name="Bouchier C."/>
            <person name="Clermont D."/>
            <person name="Creno S."/>
        </authorList>
    </citation>
    <scope>NUCLEOTIDE SEQUENCE [LARGE SCALE GENOMIC DNA]</scope>
    <source>
        <strain evidence="2">CRBIP 24.179T</strain>
    </source>
</reference>
<sequence length="196" mass="23487">MPINFRHAQKVIYSHLSEKEVTSLSISKLLEQVPGFNRQAFYKQYHNKFYFLGVCINAIVRDELAFHNHPKLKDNFYVLLHHIKREERFYTNVYSLVRNACICDQLQDHLHDFVKEKQKNDIIFSKGVLKKETDAIYKRIYHWVSHNCYEEVKQIYNELGTSMSHVEYLCDSKLRNSEILINFENKYWQTSSDNLS</sequence>
<dbReference type="Gene3D" id="1.10.357.10">
    <property type="entry name" value="Tetracycline Repressor, domain 2"/>
    <property type="match status" value="1"/>
</dbReference>
<evidence type="ECO:0000313" key="1">
    <source>
        <dbReference type="EMBL" id="CCI82733.1"/>
    </source>
</evidence>
<dbReference type="EMBL" id="CAKE01000035">
    <property type="protein sequence ID" value="CCI82733.1"/>
    <property type="molecule type" value="Genomic_DNA"/>
</dbReference>
<dbReference type="GeneID" id="82847954"/>
<keyword evidence="2" id="KW-1185">Reference proteome</keyword>
<dbReference type="RefSeq" id="WP_008471901.1">
    <property type="nucleotide sequence ID" value="NZ_AYZP01000001.1"/>
</dbReference>